<dbReference type="KEGG" id="pbp:STSP1_01124"/>
<feature type="signal peptide" evidence="1">
    <location>
        <begin position="1"/>
        <end position="23"/>
    </location>
</feature>
<sequence precursor="true">MMTRKNYLMIALVVFAAAGITFASPHWENNTGDYLWRTWENWSQPDDMEDYSDNAYIDIGQDEDYDEYLPVLCTPSGDPAVYCGTGRFRLGDDCDEMGELIVKPGAYLEIDDDFRFGDDGDFDPDYPGGVIAICTMENGEIYVDGELRMLHEMKAGQAYLTLANGLMTVNNDVKIDSAVPQDVADQGGYKDINIDISLATLKIARNYTDDGEGDGQAQDWVDEGILTAYEYFNVPGRIVISEWDGAWFTITAKSYYAVAKSPADGDTQVPIDTDLSWHVPTEELADSHYYEVFLSDQSDLTGVSPIVVDGPDTTPGENGRIKLDLAEDLTANEEYYWRVDVVDPNETTGDETVYTGNVASFHSFIYREDFIDPNGLAEDDVDPVDVTLQWTNNYSTEKYEVYFSNDETLVENADPSVKVGDVTGNSLNIGRVDYNETYYWRVDAVIDGEIYPNVVWSFDTIEPICNEGDRLPGDENGDCRVNLEDLAVQAMGWLGCGYVPEDACDYYNL</sequence>
<reference evidence="3" key="1">
    <citation type="submission" date="2017-04" db="EMBL/GenBank/DDBJ databases">
        <title>Comparative genomics and description of representatives of a novel lineage of planctomycetes thriving in anoxic sediments.</title>
        <authorList>
            <person name="Spring S."/>
            <person name="Bunk B."/>
            <person name="Sproer C."/>
        </authorList>
    </citation>
    <scope>NUCLEOTIDE SEQUENCE [LARGE SCALE GENOMIC DNA]</scope>
    <source>
        <strain evidence="3">ST-PulAB-D4</strain>
    </source>
</reference>
<dbReference type="EMBL" id="CP021023">
    <property type="protein sequence ID" value="ARN56734.1"/>
    <property type="molecule type" value="Genomic_DNA"/>
</dbReference>
<dbReference type="Proteomes" id="UP000193334">
    <property type="component" value="Chromosome"/>
</dbReference>
<dbReference type="InterPro" id="IPR013783">
    <property type="entry name" value="Ig-like_fold"/>
</dbReference>
<evidence type="ECO:0000313" key="2">
    <source>
        <dbReference type="EMBL" id="ARN56734.1"/>
    </source>
</evidence>
<proteinExistence type="predicted"/>
<accession>A0A1W6LLW9</accession>
<protein>
    <submittedName>
        <fullName evidence="2">Uncharacterized protein</fullName>
    </submittedName>
</protein>
<dbReference type="RefSeq" id="WP_085755420.1">
    <property type="nucleotide sequence ID" value="NZ_CP021023.1"/>
</dbReference>
<keyword evidence="3" id="KW-1185">Reference proteome</keyword>
<evidence type="ECO:0000256" key="1">
    <source>
        <dbReference type="SAM" id="SignalP"/>
    </source>
</evidence>
<organism evidence="2 3">
    <name type="scientific">Sedimentisphaera salicampi</name>
    <dbReference type="NCBI Taxonomy" id="1941349"/>
    <lineage>
        <taxon>Bacteria</taxon>
        <taxon>Pseudomonadati</taxon>
        <taxon>Planctomycetota</taxon>
        <taxon>Phycisphaerae</taxon>
        <taxon>Sedimentisphaerales</taxon>
        <taxon>Sedimentisphaeraceae</taxon>
        <taxon>Sedimentisphaera</taxon>
    </lineage>
</organism>
<evidence type="ECO:0000313" key="3">
    <source>
        <dbReference type="Proteomes" id="UP000193334"/>
    </source>
</evidence>
<dbReference type="AlphaFoldDB" id="A0A1W6LLW9"/>
<keyword evidence="1" id="KW-0732">Signal</keyword>
<dbReference type="Gene3D" id="2.60.40.10">
    <property type="entry name" value="Immunoglobulins"/>
    <property type="match status" value="2"/>
</dbReference>
<dbReference type="OrthoDB" id="789771at2"/>
<name>A0A1W6LLW9_9BACT</name>
<gene>
    <name evidence="2" type="ORF">STSP1_01124</name>
</gene>
<feature type="chain" id="PRO_5012754871" evidence="1">
    <location>
        <begin position="24"/>
        <end position="509"/>
    </location>
</feature>